<keyword evidence="7 9" id="KW-0808">Transferase</keyword>
<keyword evidence="11" id="KW-0472">Membrane</keyword>
<keyword evidence="11" id="KW-1133">Transmembrane helix</keyword>
<dbReference type="PANTHER" id="PTHR10434">
    <property type="entry name" value="1-ACYL-SN-GLYCEROL-3-PHOSPHATE ACYLTRANSFERASE"/>
    <property type="match status" value="1"/>
</dbReference>
<keyword evidence="8 9" id="KW-0012">Acyltransferase</keyword>
<organism evidence="13 14">
    <name type="scientific">Candidatus Kutchimonas denitrificans</name>
    <dbReference type="NCBI Taxonomy" id="3056748"/>
    <lineage>
        <taxon>Bacteria</taxon>
        <taxon>Pseudomonadati</taxon>
        <taxon>Gemmatimonadota</taxon>
        <taxon>Gemmatimonadia</taxon>
        <taxon>Candidatus Palauibacterales</taxon>
        <taxon>Candidatus Palauibacteraceae</taxon>
        <taxon>Candidatus Kutchimonas</taxon>
    </lineage>
</organism>
<comment type="catalytic activity">
    <reaction evidence="1 9">
        <text>a 1-acyl-sn-glycero-3-phosphate + an acyl-CoA = a 1,2-diacyl-sn-glycero-3-phosphate + CoA</text>
        <dbReference type="Rhea" id="RHEA:19709"/>
        <dbReference type="ChEBI" id="CHEBI:57287"/>
        <dbReference type="ChEBI" id="CHEBI:57970"/>
        <dbReference type="ChEBI" id="CHEBI:58342"/>
        <dbReference type="ChEBI" id="CHEBI:58608"/>
        <dbReference type="EC" id="2.3.1.51"/>
    </reaction>
</comment>
<feature type="region of interest" description="Disordered" evidence="10">
    <location>
        <begin position="242"/>
        <end position="261"/>
    </location>
</feature>
<feature type="transmembrane region" description="Helical" evidence="11">
    <location>
        <begin position="6"/>
        <end position="32"/>
    </location>
</feature>
<dbReference type="CDD" id="cd07989">
    <property type="entry name" value="LPLAT_AGPAT-like"/>
    <property type="match status" value="1"/>
</dbReference>
<dbReference type="NCBIfam" id="TIGR00530">
    <property type="entry name" value="AGP_acyltrn"/>
    <property type="match status" value="1"/>
</dbReference>
<proteinExistence type="inferred from homology"/>
<dbReference type="GO" id="GO:0016020">
    <property type="term" value="C:membrane"/>
    <property type="evidence" value="ECO:0007669"/>
    <property type="project" value="InterPro"/>
</dbReference>
<accession>A0AAE5CAK0</accession>
<dbReference type="SMART" id="SM00563">
    <property type="entry name" value="PlsC"/>
    <property type="match status" value="1"/>
</dbReference>
<name>A0AAE5CAK0_9BACT</name>
<evidence type="ECO:0000256" key="4">
    <source>
        <dbReference type="ARBA" id="ARBA00008655"/>
    </source>
</evidence>
<dbReference type="InterPro" id="IPR002123">
    <property type="entry name" value="Plipid/glycerol_acylTrfase"/>
</dbReference>
<feature type="domain" description="Phospholipid/glycerol acyltransferase" evidence="12">
    <location>
        <begin position="70"/>
        <end position="185"/>
    </location>
</feature>
<dbReference type="InterPro" id="IPR004552">
    <property type="entry name" value="AGP_acyltrans"/>
</dbReference>
<evidence type="ECO:0000256" key="1">
    <source>
        <dbReference type="ARBA" id="ARBA00001141"/>
    </source>
</evidence>
<dbReference type="Proteomes" id="UP000702544">
    <property type="component" value="Unassembled WGS sequence"/>
</dbReference>
<protein>
    <recommendedName>
        <fullName evidence="6 9">1-acyl-sn-glycerol-3-phosphate acyltransferase</fullName>
        <ecNumber evidence="5 9">2.3.1.51</ecNumber>
    </recommendedName>
</protein>
<dbReference type="SUPFAM" id="SSF69593">
    <property type="entry name" value="Glycerol-3-phosphate (1)-acyltransferase"/>
    <property type="match status" value="1"/>
</dbReference>
<dbReference type="GO" id="GO:0003841">
    <property type="term" value="F:1-acylglycerol-3-phosphate O-acyltransferase activity"/>
    <property type="evidence" value="ECO:0007669"/>
    <property type="project" value="UniProtKB-UniRule"/>
</dbReference>
<comment type="pathway">
    <text evidence="3">Lipid metabolism.</text>
</comment>
<evidence type="ECO:0000313" key="14">
    <source>
        <dbReference type="Proteomes" id="UP000702544"/>
    </source>
</evidence>
<dbReference type="PANTHER" id="PTHR10434:SF11">
    <property type="entry name" value="1-ACYL-SN-GLYCEROL-3-PHOSPHATE ACYLTRANSFERASE"/>
    <property type="match status" value="1"/>
</dbReference>
<keyword evidence="9" id="KW-0444">Lipid biosynthesis</keyword>
<keyword evidence="9" id="KW-0594">Phospholipid biosynthesis</keyword>
<keyword evidence="11" id="KW-0812">Transmembrane</keyword>
<dbReference type="EC" id="2.3.1.51" evidence="5 9"/>
<keyword evidence="9" id="KW-0443">Lipid metabolism</keyword>
<dbReference type="GO" id="GO:0006654">
    <property type="term" value="P:phosphatidic acid biosynthetic process"/>
    <property type="evidence" value="ECO:0007669"/>
    <property type="project" value="TreeGrafter"/>
</dbReference>
<reference evidence="13 14" key="1">
    <citation type="submission" date="2020-01" db="EMBL/GenBank/DDBJ databases">
        <title>Genomes assembled from Gulf of Kutch pelagic sediment metagenomes.</title>
        <authorList>
            <person name="Chandrashekar M."/>
            <person name="Mahajan M.S."/>
            <person name="Dave K.J."/>
            <person name="Vatsa P."/>
            <person name="Nathani N.M."/>
        </authorList>
    </citation>
    <scope>NUCLEOTIDE SEQUENCE [LARGE SCALE GENOMIC DNA]</scope>
    <source>
        <strain evidence="13">KS3-K002</strain>
    </source>
</reference>
<evidence type="ECO:0000256" key="9">
    <source>
        <dbReference type="RuleBase" id="RU361267"/>
    </source>
</evidence>
<sequence length="261" mass="28752">MGLIRSIWTVIVASSVLATLGTVCIVGAYVGLSRSFYDWTGKFFSHVMLWASGTPVTAIGLEHIDRDDPQVVACNHQSMWDVWTLAATVPRRTHFVAKKEIRKIPIFGRAAAAAGHVYIDRGNRAAAVQSLKLAGRRIRENNSTAVVFPEGTRSLTGDLQPFKKGPFIMAIEAGVPIVPTVVDGTFDILPKRGFVLRPQPITVWFGEPVDTTNFEHEDRDALIARVHARMAEMLAELRAPDGYRGPKRLRPEPAALEESNV</sequence>
<evidence type="ECO:0000259" key="12">
    <source>
        <dbReference type="SMART" id="SM00563"/>
    </source>
</evidence>
<evidence type="ECO:0000256" key="7">
    <source>
        <dbReference type="ARBA" id="ARBA00022679"/>
    </source>
</evidence>
<evidence type="ECO:0000256" key="8">
    <source>
        <dbReference type="ARBA" id="ARBA00023315"/>
    </source>
</evidence>
<keyword evidence="9" id="KW-1208">Phospholipid metabolism</keyword>
<dbReference type="Pfam" id="PF01553">
    <property type="entry name" value="Acyltransferase"/>
    <property type="match status" value="1"/>
</dbReference>
<evidence type="ECO:0000313" key="13">
    <source>
        <dbReference type="EMBL" id="NIR76591.1"/>
    </source>
</evidence>
<comment type="caution">
    <text evidence="13">The sequence shown here is derived from an EMBL/GenBank/DDBJ whole genome shotgun (WGS) entry which is preliminary data.</text>
</comment>
<evidence type="ECO:0000256" key="6">
    <source>
        <dbReference type="ARBA" id="ARBA00016139"/>
    </source>
</evidence>
<gene>
    <name evidence="13" type="ORF">GWO12_16035</name>
</gene>
<evidence type="ECO:0000256" key="2">
    <source>
        <dbReference type="ARBA" id="ARBA00004728"/>
    </source>
</evidence>
<comment type="domain">
    <text evidence="9">The HXXXXD motif is essential for acyltransferase activity and may constitute the binding site for the phosphate moiety of the glycerol-3-phosphate.</text>
</comment>
<dbReference type="AlphaFoldDB" id="A0AAE5CAK0"/>
<comment type="pathway">
    <text evidence="2">Phospholipid metabolism; CDP-diacylglycerol biosynthesis; CDP-diacylglycerol from sn-glycerol 3-phosphate: step 2/3.</text>
</comment>
<dbReference type="EMBL" id="JAACAK010000133">
    <property type="protein sequence ID" value="NIR76591.1"/>
    <property type="molecule type" value="Genomic_DNA"/>
</dbReference>
<evidence type="ECO:0000256" key="3">
    <source>
        <dbReference type="ARBA" id="ARBA00005189"/>
    </source>
</evidence>
<evidence type="ECO:0000256" key="11">
    <source>
        <dbReference type="SAM" id="Phobius"/>
    </source>
</evidence>
<comment type="similarity">
    <text evidence="4 9">Belongs to the 1-acyl-sn-glycerol-3-phosphate acyltransferase family.</text>
</comment>
<evidence type="ECO:0000256" key="10">
    <source>
        <dbReference type="SAM" id="MobiDB-lite"/>
    </source>
</evidence>
<evidence type="ECO:0000256" key="5">
    <source>
        <dbReference type="ARBA" id="ARBA00013211"/>
    </source>
</evidence>